<dbReference type="Pfam" id="PF13482">
    <property type="entry name" value="RNase_H_2"/>
    <property type="match status" value="1"/>
</dbReference>
<reference evidence="3" key="1">
    <citation type="submission" date="2021-01" db="EMBL/GenBank/DDBJ databases">
        <title>Description of Breznakiella homolactica.</title>
        <authorList>
            <person name="Song Y."/>
            <person name="Brune A."/>
        </authorList>
    </citation>
    <scope>NUCLEOTIDE SEQUENCE</scope>
    <source>
        <strain evidence="3">RmG30</strain>
    </source>
</reference>
<name>A0A7T7XL27_9SPIR</name>
<feature type="domain" description="YprB ribonuclease H-like" evidence="2">
    <location>
        <begin position="104"/>
        <end position="288"/>
    </location>
</feature>
<dbReference type="InterPro" id="IPR038720">
    <property type="entry name" value="YprB_RNase_H-like_dom"/>
</dbReference>
<accession>A0A7T7XL27</accession>
<sequence>MAKNLRSRLQRIREQDRKPRPAAPAPGGEPPDEPRCTGDSSPEVPGPLRDEGWEPAGFKTLKRTVTAELPIALIHPFPDNLPILVPDFFGTGRPAADIAPESLLFFDLETTGLSGGAGTMAFLAAFGRFERPKSRASRRGSSAGEYRLRIDQYLLLDYPGECDFLEVVLGEFTASPELPLMVSYNGKTFDSQILRTRCLMNGMRQPVCLHADLLHPVRRLWRPVLASCSQGEIERFVLGIERKDDMPGAMAPEIWFDFLRTGETQALSGICDHNIHDIRGLASIFAALVSIAENPLDREPRFRYDAESLAIHWRRTLSRVFPKGQMPPAAADLGTRILESAAARNRPRALHILGRTALKNGDSGEGRDMLESLAESGHPPGVRALALRDLAVDAEWRLKDRPRALAYTDRALALEGLNGRLRSELSFRRDRLLKYLEEKGTKP</sequence>
<keyword evidence="4" id="KW-1185">Reference proteome</keyword>
<dbReference type="SUPFAM" id="SSF53098">
    <property type="entry name" value="Ribonuclease H-like"/>
    <property type="match status" value="1"/>
</dbReference>
<dbReference type="KEGG" id="bhc:JFL75_15235"/>
<dbReference type="PANTHER" id="PTHR38462:SF1">
    <property type="entry name" value="YPRB RIBONUCLEASE H-LIKE DOMAIN-CONTAINING PROTEIN"/>
    <property type="match status" value="1"/>
</dbReference>
<protein>
    <submittedName>
        <fullName evidence="3">Ribonuclease H-like domain-containing protein</fullName>
    </submittedName>
</protein>
<feature type="compositionally biased region" description="Basic residues" evidence="1">
    <location>
        <begin position="1"/>
        <end position="10"/>
    </location>
</feature>
<dbReference type="RefSeq" id="WP_215625582.1">
    <property type="nucleotide sequence ID" value="NZ_CP067089.2"/>
</dbReference>
<evidence type="ECO:0000256" key="1">
    <source>
        <dbReference type="SAM" id="MobiDB-lite"/>
    </source>
</evidence>
<dbReference type="Proteomes" id="UP000595917">
    <property type="component" value="Chromosome"/>
</dbReference>
<feature type="region of interest" description="Disordered" evidence="1">
    <location>
        <begin position="1"/>
        <end position="54"/>
    </location>
</feature>
<dbReference type="AlphaFoldDB" id="A0A7T7XL27"/>
<evidence type="ECO:0000259" key="2">
    <source>
        <dbReference type="Pfam" id="PF13482"/>
    </source>
</evidence>
<dbReference type="EMBL" id="CP067089">
    <property type="protein sequence ID" value="QQO08276.1"/>
    <property type="molecule type" value="Genomic_DNA"/>
</dbReference>
<gene>
    <name evidence="3" type="ORF">JFL75_15235</name>
</gene>
<dbReference type="InterPro" id="IPR012337">
    <property type="entry name" value="RNaseH-like_sf"/>
</dbReference>
<evidence type="ECO:0000313" key="4">
    <source>
        <dbReference type="Proteomes" id="UP000595917"/>
    </source>
</evidence>
<evidence type="ECO:0000313" key="3">
    <source>
        <dbReference type="EMBL" id="QQO08276.1"/>
    </source>
</evidence>
<proteinExistence type="predicted"/>
<dbReference type="PANTHER" id="PTHR38462">
    <property type="entry name" value="EXONUCLEASE-LIKE PROTEIN"/>
    <property type="match status" value="1"/>
</dbReference>
<organism evidence="3 4">
    <name type="scientific">Breznakiella homolactica</name>
    <dbReference type="NCBI Taxonomy" id="2798577"/>
    <lineage>
        <taxon>Bacteria</taxon>
        <taxon>Pseudomonadati</taxon>
        <taxon>Spirochaetota</taxon>
        <taxon>Spirochaetia</taxon>
        <taxon>Spirochaetales</taxon>
        <taxon>Breznakiellaceae</taxon>
        <taxon>Breznakiella</taxon>
    </lineage>
</organism>